<dbReference type="AlphaFoldDB" id="A0A3S1AWP9"/>
<evidence type="ECO:0000256" key="1">
    <source>
        <dbReference type="SAM" id="MobiDB-lite"/>
    </source>
</evidence>
<accession>A0A3S1AWP9</accession>
<dbReference type="EMBL" id="RQTK01001448">
    <property type="protein sequence ID" value="RUS70264.1"/>
    <property type="molecule type" value="Genomic_DNA"/>
</dbReference>
<feature type="region of interest" description="Disordered" evidence="1">
    <location>
        <begin position="375"/>
        <end position="428"/>
    </location>
</feature>
<evidence type="ECO:0000313" key="2">
    <source>
        <dbReference type="EMBL" id="RUS70264.1"/>
    </source>
</evidence>
<feature type="non-terminal residue" evidence="2">
    <location>
        <position position="428"/>
    </location>
</feature>
<feature type="region of interest" description="Disordered" evidence="1">
    <location>
        <begin position="1"/>
        <end position="130"/>
    </location>
</feature>
<feature type="compositionally biased region" description="Polar residues" evidence="1">
    <location>
        <begin position="390"/>
        <end position="406"/>
    </location>
</feature>
<dbReference type="Proteomes" id="UP000271974">
    <property type="component" value="Unassembled WGS sequence"/>
</dbReference>
<reference evidence="2 3" key="1">
    <citation type="submission" date="2019-01" db="EMBL/GenBank/DDBJ databases">
        <title>A draft genome assembly of the solar-powered sea slug Elysia chlorotica.</title>
        <authorList>
            <person name="Cai H."/>
            <person name="Li Q."/>
            <person name="Fang X."/>
            <person name="Li J."/>
            <person name="Curtis N.E."/>
            <person name="Altenburger A."/>
            <person name="Shibata T."/>
            <person name="Feng M."/>
            <person name="Maeda T."/>
            <person name="Schwartz J.A."/>
            <person name="Shigenobu S."/>
            <person name="Lundholm N."/>
            <person name="Nishiyama T."/>
            <person name="Yang H."/>
            <person name="Hasebe M."/>
            <person name="Li S."/>
            <person name="Pierce S.K."/>
            <person name="Wang J."/>
        </authorList>
    </citation>
    <scope>NUCLEOTIDE SEQUENCE [LARGE SCALE GENOMIC DNA]</scope>
    <source>
        <strain evidence="2">EC2010</strain>
        <tissue evidence="2">Whole organism of an adult</tissue>
    </source>
</reference>
<sequence>MRPGSGAGLTNRILEPNTAVSSSKSIAPGQTVPAPPAGVTNAAPKEQFDFLDFGDPTFAPSGFIPPRPGPQHNAGVARQPVRSPSPSPDWQTHQTSVSVHTAGYLNDRSRTDGRIGSPASSAEPVQLSQLKSAVNKSDSISDSSGLLSSFDLSSLHRIPSSFSQYQNRNGRGIEDSAPALNTDLVLNDFTARHGDTRPYVPLEDFTNRRLGAFNKTSLHDSDRKAKSVIGTGSSIPVMATGGRELSNIVSATGKPSFMSDASGIRGAEEMVATAPVPNYASNTLGDADWDAAAPLTVTPQACARGEPMTRPDLLAGGQATQTVGGATALTGGQQQQVRTHEGGWGTDVYNNSSPACLPSPSHAYSPLSPDARGNLSEVSFALPGSPPHRVQQTRTSPGRSQYSSTPVEDYPASPYIPQALSERDWPEK</sequence>
<comment type="caution">
    <text evidence="2">The sequence shown here is derived from an EMBL/GenBank/DDBJ whole genome shotgun (WGS) entry which is preliminary data.</text>
</comment>
<feature type="compositionally biased region" description="Polar residues" evidence="1">
    <location>
        <begin position="82"/>
        <end position="99"/>
    </location>
</feature>
<protein>
    <submittedName>
        <fullName evidence="2">Uncharacterized protein</fullName>
    </submittedName>
</protein>
<gene>
    <name evidence="2" type="ORF">EGW08_021978</name>
</gene>
<keyword evidence="3" id="KW-1185">Reference proteome</keyword>
<organism evidence="2 3">
    <name type="scientific">Elysia chlorotica</name>
    <name type="common">Eastern emerald elysia</name>
    <name type="synonym">Sea slug</name>
    <dbReference type="NCBI Taxonomy" id="188477"/>
    <lineage>
        <taxon>Eukaryota</taxon>
        <taxon>Metazoa</taxon>
        <taxon>Spiralia</taxon>
        <taxon>Lophotrochozoa</taxon>
        <taxon>Mollusca</taxon>
        <taxon>Gastropoda</taxon>
        <taxon>Heterobranchia</taxon>
        <taxon>Euthyneura</taxon>
        <taxon>Panpulmonata</taxon>
        <taxon>Sacoglossa</taxon>
        <taxon>Placobranchoidea</taxon>
        <taxon>Plakobranchidae</taxon>
        <taxon>Elysia</taxon>
    </lineage>
</organism>
<proteinExistence type="predicted"/>
<name>A0A3S1AWP9_ELYCH</name>
<evidence type="ECO:0000313" key="3">
    <source>
        <dbReference type="Proteomes" id="UP000271974"/>
    </source>
</evidence>